<gene>
    <name evidence="2" type="ORF">DSM109990_04083</name>
</gene>
<evidence type="ECO:0008006" key="4">
    <source>
        <dbReference type="Google" id="ProtNLM"/>
    </source>
</evidence>
<evidence type="ECO:0000313" key="2">
    <source>
        <dbReference type="EMBL" id="UOA17184.1"/>
    </source>
</evidence>
<geneLocation type="plasmid" evidence="2 3">
    <name>pDSM109990_e</name>
</geneLocation>
<keyword evidence="2" id="KW-0614">Plasmid</keyword>
<dbReference type="Proteomes" id="UP000831019">
    <property type="component" value="Plasmid pDSM109990_e"/>
</dbReference>
<name>A0ABY3ZST0_9RHOB</name>
<evidence type="ECO:0000256" key="1">
    <source>
        <dbReference type="SAM" id="MobiDB-lite"/>
    </source>
</evidence>
<dbReference type="RefSeq" id="WP_243263999.1">
    <property type="nucleotide sequence ID" value="NZ_CP085149.1"/>
</dbReference>
<reference evidence="3" key="1">
    <citation type="journal article" date="2022" name="Microorganisms">
        <title>Beyond the ABCs#Discovery of Three New Plasmid Types in Rhodobacterales (RepQ, RepY, RepW).</title>
        <authorList>
            <person name="Freese H.M."/>
            <person name="Ringel V."/>
            <person name="Overmann J."/>
            <person name="Petersen J."/>
        </authorList>
    </citation>
    <scope>NUCLEOTIDE SEQUENCE [LARGE SCALE GENOMIC DNA]</scope>
    <source>
        <strain evidence="3">DSM 109990</strain>
        <plasmid evidence="3">pDSM109990_e</plasmid>
    </source>
</reference>
<evidence type="ECO:0000313" key="3">
    <source>
        <dbReference type="Proteomes" id="UP000831019"/>
    </source>
</evidence>
<organism evidence="2 3">
    <name type="scientific">Sulfitobacter dubius</name>
    <dbReference type="NCBI Taxonomy" id="218673"/>
    <lineage>
        <taxon>Bacteria</taxon>
        <taxon>Pseudomonadati</taxon>
        <taxon>Pseudomonadota</taxon>
        <taxon>Alphaproteobacteria</taxon>
        <taxon>Rhodobacterales</taxon>
        <taxon>Roseobacteraceae</taxon>
        <taxon>Sulfitobacter</taxon>
    </lineage>
</organism>
<protein>
    <recommendedName>
        <fullName evidence="4">Ribbon-helix-helix protein, copG family</fullName>
    </recommendedName>
</protein>
<dbReference type="EMBL" id="CP085149">
    <property type="protein sequence ID" value="UOA17184.1"/>
    <property type="molecule type" value="Genomic_DNA"/>
</dbReference>
<feature type="region of interest" description="Disordered" evidence="1">
    <location>
        <begin position="1"/>
        <end position="71"/>
    </location>
</feature>
<sequence>MAGTFLNLSDDDQEEALEPKIGAGLKRKKKSSHPRADAEAVAAAGRKNGFNRSTDTVQSSPAPRRGRPPLNEDMTYWRIYVSSDLRNQLNELRDKEGRRLNDVLADMLTAYQNEKAI</sequence>
<feature type="compositionally biased region" description="Polar residues" evidence="1">
    <location>
        <begin position="50"/>
        <end position="61"/>
    </location>
</feature>
<proteinExistence type="predicted"/>
<accession>A0ABY3ZST0</accession>
<keyword evidence="3" id="KW-1185">Reference proteome</keyword>